<dbReference type="Gene3D" id="3.90.1200.10">
    <property type="match status" value="1"/>
</dbReference>
<dbReference type="Proteomes" id="UP000045706">
    <property type="component" value="Unassembled WGS sequence"/>
</dbReference>
<evidence type="ECO:0000256" key="3">
    <source>
        <dbReference type="ARBA" id="ARBA00023239"/>
    </source>
</evidence>
<evidence type="ECO:0000256" key="4">
    <source>
        <dbReference type="RuleBase" id="RU361173"/>
    </source>
</evidence>
<dbReference type="InterPro" id="IPR022742">
    <property type="entry name" value="Hydrolase_4"/>
</dbReference>
<feature type="domain" description="CBM1" evidence="6">
    <location>
        <begin position="438"/>
        <end position="484"/>
    </location>
</feature>
<comment type="similarity">
    <text evidence="1 4">Belongs to the polysaccharide lyase 1 family.</text>
</comment>
<name>A0A0G4L4P1_VERLO</name>
<dbReference type="EMBL" id="CVQI01007446">
    <property type="protein sequence ID" value="CRK16903.1"/>
    <property type="molecule type" value="Genomic_DNA"/>
</dbReference>
<accession>A0A0G4L4P1</accession>
<evidence type="ECO:0000256" key="1">
    <source>
        <dbReference type="ARBA" id="ARBA00010980"/>
    </source>
</evidence>
<dbReference type="InterPro" id="IPR000254">
    <property type="entry name" value="CBD"/>
</dbReference>
<keyword evidence="4" id="KW-0624">Polysaccharide degradation</keyword>
<dbReference type="Pfam" id="PF01636">
    <property type="entry name" value="APH"/>
    <property type="match status" value="1"/>
</dbReference>
<dbReference type="Pfam" id="PF00544">
    <property type="entry name" value="Pectate_lyase_4"/>
    <property type="match status" value="1"/>
</dbReference>
<dbReference type="SUPFAM" id="SSF51126">
    <property type="entry name" value="Pectin lyase-like"/>
    <property type="match status" value="1"/>
</dbReference>
<protein>
    <recommendedName>
        <fullName evidence="6">CBM1 domain-containing protein</fullName>
    </recommendedName>
</protein>
<dbReference type="Gene3D" id="2.160.20.10">
    <property type="entry name" value="Single-stranded right-handed beta-helix, Pectin lyase-like"/>
    <property type="match status" value="1"/>
</dbReference>
<evidence type="ECO:0000313" key="8">
    <source>
        <dbReference type="Proteomes" id="UP000045706"/>
    </source>
</evidence>
<keyword evidence="3 4" id="KW-0456">Lyase</keyword>
<dbReference type="GO" id="GO:0000272">
    <property type="term" value="P:polysaccharide catabolic process"/>
    <property type="evidence" value="ECO:0007669"/>
    <property type="project" value="UniProtKB-KW"/>
</dbReference>
<evidence type="ECO:0000313" key="7">
    <source>
        <dbReference type="EMBL" id="CRK16903.1"/>
    </source>
</evidence>
<dbReference type="InterPro" id="IPR002575">
    <property type="entry name" value="Aminoglycoside_PTrfase"/>
</dbReference>
<dbReference type="SMART" id="SM00656">
    <property type="entry name" value="Amb_all"/>
    <property type="match status" value="1"/>
</dbReference>
<dbReference type="PANTHER" id="PTHR21310:SF13">
    <property type="entry name" value="AMINOGLYCOSIDE PHOSPHOTRANSFERASE DOMAIN-CONTAINING PROTEIN"/>
    <property type="match status" value="1"/>
</dbReference>
<dbReference type="InterPro" id="IPR029058">
    <property type="entry name" value="AB_hydrolase_fold"/>
</dbReference>
<reference evidence="8" key="1">
    <citation type="submission" date="2015-05" db="EMBL/GenBank/DDBJ databases">
        <authorList>
            <person name="Fogelqvist Johan"/>
        </authorList>
    </citation>
    <scope>NUCLEOTIDE SEQUENCE [LARGE SCALE GENOMIC DNA]</scope>
</reference>
<evidence type="ECO:0000256" key="5">
    <source>
        <dbReference type="SAM" id="MobiDB-lite"/>
    </source>
</evidence>
<dbReference type="SMART" id="SM00236">
    <property type="entry name" value="fCBD"/>
    <property type="match status" value="1"/>
</dbReference>
<dbReference type="SUPFAM" id="SSF57180">
    <property type="entry name" value="Cellulose-binding domain"/>
    <property type="match status" value="1"/>
</dbReference>
<comment type="subcellular location">
    <subcellularLocation>
        <location evidence="4">Secreted</location>
    </subcellularLocation>
</comment>
<dbReference type="InterPro" id="IPR035971">
    <property type="entry name" value="CBD_sf"/>
</dbReference>
<sequence>MAEPILEYYYQERTARMRASIFLAVAAGVLSPAYAQVVGKAFGMAAGTTGGGSATPAAPADIKQLAAWLADSTPRVILIDQEFNFIGSEGTATSAGCENKDCPVSKGGQDYIGTLSCGDTARMNPIASVKYDTAGTKPMPVGSNKSIIGVGNKGAIVGKGLRIIGSKNIIIQNIHFTNINPKSVWGGDALTLGNTDNIWIDHNKFSLVGRQFIVSGWDAAGRVTVSNNEFDGTTKWSASCNGQHYWALLFIGAKDLFTFSGNWLHDISGRAPHYGTDKNGATNVFHAVNNLFENMSGHAFDIEPVTWSLLEGNVFKGVKQPVTPQSTTRANSVYIQDKGTACVSAIGRACQPNQRDSTSGTIPAIEETDALTQLRKDAGANIAPAKPASGVEASVKANAGVGKINAGTTTPAPAPKPTTTTAAAPKPTATTPSTGGSGTAPLWGHCGGSGWTGATTCAQGTCKVQNDGKLTTYEPRSNQLASCHHLHHKAPLDMADASSTQQSASKPRAHSRAMALDRACFEGLEWVANPFSSEPCWTREPDPEAIRATVESLLGSKNARQISFVVQGAFNKLYLIQAAGQDDLILRVSLPVDPRFKTQSEVATLEWMSRNTEMPVPKVILHDASRHSPIGFEWILMSKLPGEVWATRWQSMAYATKEQLVKRFCRFSSHVFRKQCRGIGNIHSSSPSAEVGRIVSMHFFWDNRIHEDVPRGPFKTTRDWMRARLMLSSRECHDKIAKYSAQSEMDSDDEDDLHDAEQTLDIIKKLQPLVDVVFPPAKDPEPEATMLIHDDLSLHNILVDSDGNLTGVVDWECVSALPLWASRYFPSFLNDKTRNSMPDRSNYDVDSNGEADELYWDNMKEYELTRLRKTFLEEMASLEPGWMEVFESSAQKRDLDMAVRNCDNDFLAKRIKAWVDDVTKGRVDEPGFKGRWGTKHYELIAWPICRPNHVTFPNRLAHSETIGPLVAGDITTTKSSSDRLEPSHLHPLPALHKAPLDNEVTVGISDTSLYTDAQTAIEYLRARAETSNHKLVVYGQSLGGAVAVKLVSKHQKHGDIAGLVLENTFLSMRKLIPSVIPPARYLTYLCHQVWPTDSVIHNVSVPILFLSGLQDEIVPPNHMRQLYDLATAPIKIWKPLPGGDHNSSVLEEGYFEAISDFITSVTGDEKKADRQRL</sequence>
<feature type="region of interest" description="Disordered" evidence="5">
    <location>
        <begin position="404"/>
        <end position="441"/>
    </location>
</feature>
<dbReference type="GO" id="GO:0016829">
    <property type="term" value="F:lyase activity"/>
    <property type="evidence" value="ECO:0007669"/>
    <property type="project" value="UniProtKB-KW"/>
</dbReference>
<dbReference type="AlphaFoldDB" id="A0A0G4L4P1"/>
<dbReference type="GO" id="GO:0030248">
    <property type="term" value="F:cellulose binding"/>
    <property type="evidence" value="ECO:0007669"/>
    <property type="project" value="InterPro"/>
</dbReference>
<gene>
    <name evidence="7" type="ORF">BN1723_011134</name>
</gene>
<dbReference type="InterPro" id="IPR011050">
    <property type="entry name" value="Pectin_lyase_fold/virulence"/>
</dbReference>
<dbReference type="Pfam" id="PF00734">
    <property type="entry name" value="CBM_1"/>
    <property type="match status" value="1"/>
</dbReference>
<dbReference type="SUPFAM" id="SSF53474">
    <property type="entry name" value="alpha/beta-Hydrolases"/>
    <property type="match status" value="1"/>
</dbReference>
<dbReference type="Pfam" id="PF12146">
    <property type="entry name" value="Hydrolase_4"/>
    <property type="match status" value="1"/>
</dbReference>
<dbReference type="Gene3D" id="3.40.50.1820">
    <property type="entry name" value="alpha/beta hydrolase"/>
    <property type="match status" value="1"/>
</dbReference>
<dbReference type="InterPro" id="IPR011009">
    <property type="entry name" value="Kinase-like_dom_sf"/>
</dbReference>
<keyword evidence="4" id="KW-0964">Secreted</keyword>
<evidence type="ECO:0000259" key="6">
    <source>
        <dbReference type="PROSITE" id="PS51164"/>
    </source>
</evidence>
<dbReference type="InterPro" id="IPR051678">
    <property type="entry name" value="AGP_Transferase"/>
</dbReference>
<proteinExistence type="inferred from homology"/>
<dbReference type="SUPFAM" id="SSF56112">
    <property type="entry name" value="Protein kinase-like (PK-like)"/>
    <property type="match status" value="1"/>
</dbReference>
<dbReference type="InterPro" id="IPR012334">
    <property type="entry name" value="Pectin_lyas_fold"/>
</dbReference>
<dbReference type="GO" id="GO:0005576">
    <property type="term" value="C:extracellular region"/>
    <property type="evidence" value="ECO:0007669"/>
    <property type="project" value="UniProtKB-SubCell"/>
</dbReference>
<keyword evidence="2" id="KW-0732">Signal</keyword>
<evidence type="ECO:0000256" key="2">
    <source>
        <dbReference type="ARBA" id="ARBA00022729"/>
    </source>
</evidence>
<dbReference type="PANTHER" id="PTHR21310">
    <property type="entry name" value="AMINOGLYCOSIDE PHOSPHOTRANSFERASE-RELATED-RELATED"/>
    <property type="match status" value="1"/>
</dbReference>
<dbReference type="PROSITE" id="PS51164">
    <property type="entry name" value="CBM1_2"/>
    <property type="match status" value="1"/>
</dbReference>
<dbReference type="InterPro" id="IPR002022">
    <property type="entry name" value="Pec_lyase"/>
</dbReference>
<feature type="compositionally biased region" description="Low complexity" evidence="5">
    <location>
        <begin position="406"/>
        <end position="434"/>
    </location>
</feature>
<organism evidence="7 8">
    <name type="scientific">Verticillium longisporum</name>
    <name type="common">Verticillium dahliae var. longisporum</name>
    <dbReference type="NCBI Taxonomy" id="100787"/>
    <lineage>
        <taxon>Eukaryota</taxon>
        <taxon>Fungi</taxon>
        <taxon>Dikarya</taxon>
        <taxon>Ascomycota</taxon>
        <taxon>Pezizomycotina</taxon>
        <taxon>Sordariomycetes</taxon>
        <taxon>Hypocreomycetidae</taxon>
        <taxon>Glomerellales</taxon>
        <taxon>Plectosphaerellaceae</taxon>
        <taxon>Verticillium</taxon>
    </lineage>
</organism>
<keyword evidence="4" id="KW-0119">Carbohydrate metabolism</keyword>